<feature type="transmembrane region" description="Helical" evidence="1">
    <location>
        <begin position="81"/>
        <end position="104"/>
    </location>
</feature>
<feature type="transmembrane region" description="Helical" evidence="1">
    <location>
        <begin position="244"/>
        <end position="265"/>
    </location>
</feature>
<sequence>MTNLLVFKERIKNFYNKYEIYVTPFLKFMLAFIAFVLINMNLGFMEKINNPLIVFMLALLCSFLPFGITAVMAAGLIVAHIYAVSLEVALVTLILMLLMFLLYYRFAPKDGYLIILTPISFALNIPYVMPLAAGLMGTPISAVPVAFGTVIYYIIRYVKDNSTALSNSESGVSVENFTYIIDSLVNNKTMFIIIAAFVAATTAVYVIRQFSFDHSWFVAIVTGGLAELLVIIVGILTLDIDMNFTSLILGAAASFAIAAVLRFFIFSVDYTRTEYVQFEDDEYYYYVKAVPKLVITTPEKKVKHINKQK</sequence>
<feature type="transmembrane region" description="Helical" evidence="1">
    <location>
        <begin position="20"/>
        <end position="40"/>
    </location>
</feature>
<feature type="transmembrane region" description="Helical" evidence="1">
    <location>
        <begin position="190"/>
        <end position="210"/>
    </location>
</feature>
<name>A0A1D3TQB7_9FIRM</name>
<feature type="transmembrane region" description="Helical" evidence="1">
    <location>
        <begin position="135"/>
        <end position="155"/>
    </location>
</feature>
<accession>A0A1D3TQB7</accession>
<feature type="transmembrane region" description="Helical" evidence="1">
    <location>
        <begin position="111"/>
        <end position="129"/>
    </location>
</feature>
<dbReference type="RefSeq" id="WP_091230299.1">
    <property type="nucleotide sequence ID" value="NZ_FMKA01000002.1"/>
</dbReference>
<keyword evidence="3" id="KW-1185">Reference proteome</keyword>
<keyword evidence="1" id="KW-1133">Transmembrane helix</keyword>
<keyword evidence="1" id="KW-0812">Transmembrane</keyword>
<gene>
    <name evidence="2" type="ORF">SAMN05421730_1002140</name>
</gene>
<organism evidence="2 3">
    <name type="scientific">Anaerobium acetethylicum</name>
    <dbReference type="NCBI Taxonomy" id="1619234"/>
    <lineage>
        <taxon>Bacteria</taxon>
        <taxon>Bacillati</taxon>
        <taxon>Bacillota</taxon>
        <taxon>Clostridia</taxon>
        <taxon>Lachnospirales</taxon>
        <taxon>Lachnospiraceae</taxon>
        <taxon>Anaerobium</taxon>
    </lineage>
</organism>
<keyword evidence="1" id="KW-0472">Membrane</keyword>
<protein>
    <submittedName>
        <fullName evidence="2">Uncharacterized protein</fullName>
    </submittedName>
</protein>
<dbReference type="OrthoDB" id="1766220at2"/>
<dbReference type="Proteomes" id="UP000199315">
    <property type="component" value="Unassembled WGS sequence"/>
</dbReference>
<reference evidence="2 3" key="1">
    <citation type="submission" date="2016-09" db="EMBL/GenBank/DDBJ databases">
        <authorList>
            <person name="Capua I."/>
            <person name="De Benedictis P."/>
            <person name="Joannis T."/>
            <person name="Lombin L.H."/>
            <person name="Cattoli G."/>
        </authorList>
    </citation>
    <scope>NUCLEOTIDE SEQUENCE [LARGE SCALE GENOMIC DNA]</scope>
    <source>
        <strain evidence="2 3">GluBS11</strain>
    </source>
</reference>
<evidence type="ECO:0000313" key="3">
    <source>
        <dbReference type="Proteomes" id="UP000199315"/>
    </source>
</evidence>
<dbReference type="STRING" id="1619234.SAMN05421730_1002140"/>
<dbReference type="EMBL" id="FMKA01000002">
    <property type="protein sequence ID" value="SCP95713.1"/>
    <property type="molecule type" value="Genomic_DNA"/>
</dbReference>
<feature type="transmembrane region" description="Helical" evidence="1">
    <location>
        <begin position="216"/>
        <end position="237"/>
    </location>
</feature>
<proteinExistence type="predicted"/>
<evidence type="ECO:0000313" key="2">
    <source>
        <dbReference type="EMBL" id="SCP95713.1"/>
    </source>
</evidence>
<evidence type="ECO:0000256" key="1">
    <source>
        <dbReference type="SAM" id="Phobius"/>
    </source>
</evidence>
<dbReference type="AlphaFoldDB" id="A0A1D3TQB7"/>
<feature type="transmembrane region" description="Helical" evidence="1">
    <location>
        <begin position="52"/>
        <end position="75"/>
    </location>
</feature>